<dbReference type="KEGG" id="cthr:CTHT_0060460"/>
<dbReference type="AlphaFoldDB" id="G0SF16"/>
<dbReference type="SUPFAM" id="SSF52540">
    <property type="entry name" value="P-loop containing nucleoside triphosphate hydrolases"/>
    <property type="match status" value="1"/>
</dbReference>
<feature type="region of interest" description="Disordered" evidence="1">
    <location>
        <begin position="1"/>
        <end position="33"/>
    </location>
</feature>
<dbReference type="Gene3D" id="3.40.50.300">
    <property type="entry name" value="P-loop containing nucleotide triphosphate hydrolases"/>
    <property type="match status" value="1"/>
</dbReference>
<dbReference type="InterPro" id="IPR027417">
    <property type="entry name" value="P-loop_NTPase"/>
</dbReference>
<protein>
    <submittedName>
        <fullName evidence="5">Uncharacterized protein</fullName>
    </submittedName>
</protein>
<evidence type="ECO:0000256" key="1">
    <source>
        <dbReference type="SAM" id="MobiDB-lite"/>
    </source>
</evidence>
<feature type="region of interest" description="Disordered" evidence="1">
    <location>
        <begin position="674"/>
        <end position="704"/>
    </location>
</feature>
<evidence type="ECO:0000313" key="5">
    <source>
        <dbReference type="EMBL" id="EGS18032.1"/>
    </source>
</evidence>
<feature type="compositionally biased region" description="Basic and acidic residues" evidence="1">
    <location>
        <begin position="692"/>
        <end position="704"/>
    </location>
</feature>
<feature type="domain" description="AAA+ ATPase lid" evidence="4">
    <location>
        <begin position="624"/>
        <end position="734"/>
    </location>
</feature>
<dbReference type="InterPro" id="IPR003959">
    <property type="entry name" value="ATPase_AAA_core"/>
</dbReference>
<name>G0SF16_CHATD</name>
<dbReference type="HOGENOM" id="CLU_004471_6_0_1"/>
<dbReference type="OMA" id="VALHYKN"/>
<reference evidence="5 6" key="1">
    <citation type="journal article" date="2011" name="Cell">
        <title>Insight into structure and assembly of the nuclear pore complex by utilizing the genome of a eukaryotic thermophile.</title>
        <authorList>
            <person name="Amlacher S."/>
            <person name="Sarges P."/>
            <person name="Flemming D."/>
            <person name="van Noort V."/>
            <person name="Kunze R."/>
            <person name="Devos D.P."/>
            <person name="Arumugam M."/>
            <person name="Bork P."/>
            <person name="Hurt E."/>
        </authorList>
    </citation>
    <scope>NUCLEOTIDE SEQUENCE [LARGE SCALE GENOMIC DNA]</scope>
    <source>
        <strain evidence="6">DSM 1495 / CBS 144.50 / IMI 039719</strain>
    </source>
</reference>
<feature type="domain" description="DUF7025" evidence="3">
    <location>
        <begin position="221"/>
        <end position="314"/>
    </location>
</feature>
<dbReference type="GO" id="GO:0005524">
    <property type="term" value="F:ATP binding"/>
    <property type="evidence" value="ECO:0007669"/>
    <property type="project" value="InterPro"/>
</dbReference>
<feature type="domain" description="ATPase AAA-type core" evidence="2">
    <location>
        <begin position="500"/>
        <end position="616"/>
    </location>
</feature>
<evidence type="ECO:0000259" key="4">
    <source>
        <dbReference type="Pfam" id="PF23232"/>
    </source>
</evidence>
<dbReference type="eggNOG" id="KOG0742">
    <property type="taxonomic scope" value="Eukaryota"/>
</dbReference>
<evidence type="ECO:0000313" key="6">
    <source>
        <dbReference type="Proteomes" id="UP000008066"/>
    </source>
</evidence>
<dbReference type="InterPro" id="IPR054289">
    <property type="entry name" value="DUF7025"/>
</dbReference>
<dbReference type="OrthoDB" id="10042665at2759"/>
<dbReference type="PANTHER" id="PTHR46411:SF2">
    <property type="entry name" value="AAA+ ATPASE DOMAIN-CONTAINING PROTEIN"/>
    <property type="match status" value="1"/>
</dbReference>
<proteinExistence type="predicted"/>
<dbReference type="EMBL" id="GL988046">
    <property type="protein sequence ID" value="EGS18032.1"/>
    <property type="molecule type" value="Genomic_DNA"/>
</dbReference>
<dbReference type="Pfam" id="PF22942">
    <property type="entry name" value="DUF7025"/>
    <property type="match status" value="1"/>
</dbReference>
<dbReference type="RefSeq" id="XP_006696363.1">
    <property type="nucleotide sequence ID" value="XM_006696300.1"/>
</dbReference>
<organism evidence="6">
    <name type="scientific">Chaetomium thermophilum (strain DSM 1495 / CBS 144.50 / IMI 039719)</name>
    <name type="common">Thermochaetoides thermophila</name>
    <dbReference type="NCBI Taxonomy" id="759272"/>
    <lineage>
        <taxon>Eukaryota</taxon>
        <taxon>Fungi</taxon>
        <taxon>Dikarya</taxon>
        <taxon>Ascomycota</taxon>
        <taxon>Pezizomycotina</taxon>
        <taxon>Sordariomycetes</taxon>
        <taxon>Sordariomycetidae</taxon>
        <taxon>Sordariales</taxon>
        <taxon>Chaetomiaceae</taxon>
        <taxon>Thermochaetoides</taxon>
    </lineage>
</organism>
<dbReference type="CDD" id="cd19481">
    <property type="entry name" value="RecA-like_protease"/>
    <property type="match status" value="1"/>
</dbReference>
<evidence type="ECO:0000259" key="2">
    <source>
        <dbReference type="Pfam" id="PF00004"/>
    </source>
</evidence>
<feature type="region of interest" description="Disordered" evidence="1">
    <location>
        <begin position="361"/>
        <end position="388"/>
    </location>
</feature>
<sequence length="736" mass="83634">MADTEPDYSSDSSIPGYSRIPRRSLGDTNSHLSKRERELRAMIDSLPGKPVYGPDEVPEILYTTRFFDNNNRYVECRLVLEIKTDLHPHGRHGGIRGGGGYLPPLLPLPDPNKFPHEAMSGRTVMHIHSHYLRCALAAVATYYPGFESILHSGKIEPPYRVLVHLWKDLEAYRDNQPACHDEDWRATTARHIDVLLGFLREQYADALELERKSRWENPSGEPTATWDMFWVLLAPGTVVYVNNERDGRMLMPGVVHEVKYRESWTGHGGLYEVWVWNVRWKMGRLRRSCVPVHVEAWNGERPIRSLPVIPERFVPGGPEDVRRKMVRLGEMFWELAKQPTYKEYDRPVWWRRGRATRGPYSPPYPYDSDDDDNSPYRRRTSSGRHSGDMRIAARRAALPELQASCPCLACILAGVKPGPSPWDGFESRDPKTEELPANRELYLMLISPFIPAFLLGFRRWGYVNVSHIRPVVPNPSIFDSLILPAEIKATASAASSFCTAPPGVGKTCTAECAAELTHRPLLALTAGDLHNVDWKGDVEAALHYFLHLGERFGALVLLDEADVYLERRSSGSEDLKRNEMVSVFLREMEYFKGVLFLTTNRVEVFDEALVSRVHVALRYEELGVEERAKVWEGGFGRLERETSAESPYRYIAPPSTRSYVTSDPEVRAAAAAAEGKQAASGENQTSQLAAVDGEKSEEKEKKEPLTVVIKPEHIRAVVRMTRGFKEFMQGIRERQW</sequence>
<dbReference type="STRING" id="759272.G0SF16"/>
<accession>G0SF16</accession>
<dbReference type="Pfam" id="PF23232">
    <property type="entry name" value="AAA_lid_13"/>
    <property type="match status" value="1"/>
</dbReference>
<dbReference type="Proteomes" id="UP000008066">
    <property type="component" value="Unassembled WGS sequence"/>
</dbReference>
<dbReference type="GeneID" id="18260084"/>
<dbReference type="GO" id="GO:0016887">
    <property type="term" value="F:ATP hydrolysis activity"/>
    <property type="evidence" value="ECO:0007669"/>
    <property type="project" value="InterPro"/>
</dbReference>
<dbReference type="PANTHER" id="PTHR46411">
    <property type="entry name" value="FAMILY ATPASE, PUTATIVE-RELATED"/>
    <property type="match status" value="1"/>
</dbReference>
<dbReference type="InterPro" id="IPR056599">
    <property type="entry name" value="AAA_lid_fung"/>
</dbReference>
<dbReference type="Pfam" id="PF00004">
    <property type="entry name" value="AAA"/>
    <property type="match status" value="1"/>
</dbReference>
<gene>
    <name evidence="5" type="ORF">CTHT_0060460</name>
</gene>
<evidence type="ECO:0000259" key="3">
    <source>
        <dbReference type="Pfam" id="PF22942"/>
    </source>
</evidence>
<keyword evidence="6" id="KW-1185">Reference proteome</keyword>